<dbReference type="Pfam" id="PF08264">
    <property type="entry name" value="Anticodon_1"/>
    <property type="match status" value="1"/>
</dbReference>
<evidence type="ECO:0000256" key="10">
    <source>
        <dbReference type="ARBA" id="ARBA00022801"/>
    </source>
</evidence>
<dbReference type="EC" id="3.6.1.1" evidence="4"/>
<evidence type="ECO:0000256" key="13">
    <source>
        <dbReference type="ARBA" id="ARBA00022917"/>
    </source>
</evidence>
<dbReference type="Pfam" id="PF00133">
    <property type="entry name" value="tRNA-synt_1"/>
    <property type="match status" value="2"/>
</dbReference>
<evidence type="ECO:0000256" key="18">
    <source>
        <dbReference type="ARBA" id="ARBA00047820"/>
    </source>
</evidence>
<feature type="transmembrane region" description="Helical" evidence="21">
    <location>
        <begin position="168"/>
        <end position="190"/>
    </location>
</feature>
<dbReference type="FunFam" id="3.90.80.10:FF:000007">
    <property type="entry name" value="Inorganic pyrophosphatase, mitochondrial"/>
    <property type="match status" value="1"/>
</dbReference>
<keyword evidence="10" id="KW-0378">Hydrolase</keyword>
<dbReference type="GO" id="GO:0006796">
    <property type="term" value="P:phosphate-containing compound metabolic process"/>
    <property type="evidence" value="ECO:0007669"/>
    <property type="project" value="InterPro"/>
</dbReference>
<feature type="domain" description="Methionyl/Valyl/Leucyl/Isoleucyl-tRNA synthetase anticodon-binding" evidence="23">
    <location>
        <begin position="1230"/>
        <end position="1364"/>
    </location>
</feature>
<evidence type="ECO:0000256" key="15">
    <source>
        <dbReference type="ARBA" id="ARBA00023136"/>
    </source>
</evidence>
<dbReference type="CDD" id="cd07961">
    <property type="entry name" value="Anticodon_Ia_Ile_ABEc"/>
    <property type="match status" value="1"/>
</dbReference>
<evidence type="ECO:0000256" key="19">
    <source>
        <dbReference type="ARBA" id="ARBA00048359"/>
    </source>
</evidence>
<dbReference type="InterPro" id="IPR013155">
    <property type="entry name" value="M/V/L/I-tRNA-synth_anticd-bd"/>
</dbReference>
<organism evidence="24 25">
    <name type="scientific">Papaver somniferum</name>
    <name type="common">Opium poppy</name>
    <dbReference type="NCBI Taxonomy" id="3469"/>
    <lineage>
        <taxon>Eukaryota</taxon>
        <taxon>Viridiplantae</taxon>
        <taxon>Streptophyta</taxon>
        <taxon>Embryophyta</taxon>
        <taxon>Tracheophyta</taxon>
        <taxon>Spermatophyta</taxon>
        <taxon>Magnoliopsida</taxon>
        <taxon>Ranunculales</taxon>
        <taxon>Papaveraceae</taxon>
        <taxon>Papaveroideae</taxon>
        <taxon>Papaver</taxon>
    </lineage>
</organism>
<dbReference type="GO" id="GO:0005524">
    <property type="term" value="F:ATP binding"/>
    <property type="evidence" value="ECO:0007669"/>
    <property type="project" value="UniProtKB-KW"/>
</dbReference>
<dbReference type="SUPFAM" id="SSF52374">
    <property type="entry name" value="Nucleotidylyl transferase"/>
    <property type="match status" value="1"/>
</dbReference>
<keyword evidence="8" id="KW-0479">Metal-binding</keyword>
<dbReference type="InterPro" id="IPR059112">
    <property type="entry name" value="CysZ/EI24"/>
</dbReference>
<keyword evidence="11" id="KW-0067">ATP-binding</keyword>
<dbReference type="PRINTS" id="PR00984">
    <property type="entry name" value="TRNASYNTHILE"/>
</dbReference>
<evidence type="ECO:0000259" key="23">
    <source>
        <dbReference type="Pfam" id="PF08264"/>
    </source>
</evidence>
<dbReference type="GO" id="GO:0004822">
    <property type="term" value="F:isoleucine-tRNA ligase activity"/>
    <property type="evidence" value="ECO:0007669"/>
    <property type="project" value="UniProtKB-EC"/>
</dbReference>
<proteinExistence type="inferred from homology"/>
<evidence type="ECO:0000313" key="24">
    <source>
        <dbReference type="EMBL" id="RZC54170.1"/>
    </source>
</evidence>
<keyword evidence="16" id="KW-0030">Aminoacyl-tRNA synthetase</keyword>
<feature type="domain" description="Aminoacyl-tRNA synthetase class Ia" evidence="22">
    <location>
        <begin position="662"/>
        <end position="1113"/>
    </location>
</feature>
<evidence type="ECO:0000256" key="1">
    <source>
        <dbReference type="ARBA" id="ARBA00001946"/>
    </source>
</evidence>
<evidence type="ECO:0000256" key="2">
    <source>
        <dbReference type="ARBA" id="ARBA00004141"/>
    </source>
</evidence>
<dbReference type="CDD" id="cd00412">
    <property type="entry name" value="pyrophosphatase"/>
    <property type="match status" value="1"/>
</dbReference>
<keyword evidence="12" id="KW-0460">Magnesium</keyword>
<evidence type="ECO:0000256" key="11">
    <source>
        <dbReference type="ARBA" id="ARBA00022840"/>
    </source>
</evidence>
<dbReference type="Proteomes" id="UP000316621">
    <property type="component" value="Chromosome 3"/>
</dbReference>
<dbReference type="Gene3D" id="3.90.80.10">
    <property type="entry name" value="Inorganic pyrophosphatase"/>
    <property type="match status" value="1"/>
</dbReference>
<accession>A0A4Y7J283</accession>
<evidence type="ECO:0000256" key="17">
    <source>
        <dbReference type="ARBA" id="ARBA00032665"/>
    </source>
</evidence>
<dbReference type="Gene3D" id="3.90.740.10">
    <property type="entry name" value="Valyl/Leucyl/Isoleucyl-tRNA synthetase, editing domain"/>
    <property type="match status" value="1"/>
</dbReference>
<evidence type="ECO:0000256" key="9">
    <source>
        <dbReference type="ARBA" id="ARBA00022741"/>
    </source>
</evidence>
<dbReference type="Pfam" id="PF19302">
    <property type="entry name" value="DUF5915"/>
    <property type="match status" value="1"/>
</dbReference>
<feature type="transmembrane region" description="Helical" evidence="21">
    <location>
        <begin position="51"/>
        <end position="70"/>
    </location>
</feature>
<dbReference type="EC" id="6.1.1.5" evidence="5"/>
<dbReference type="Pfam" id="PF07264">
    <property type="entry name" value="EI24"/>
    <property type="match status" value="1"/>
</dbReference>
<dbReference type="InterPro" id="IPR033709">
    <property type="entry name" value="Anticodon_Ile_ABEc"/>
</dbReference>
<evidence type="ECO:0000256" key="21">
    <source>
        <dbReference type="SAM" id="Phobius"/>
    </source>
</evidence>
<dbReference type="SUPFAM" id="SSF50677">
    <property type="entry name" value="ValRS/IleRS/LeuRS editing domain"/>
    <property type="match status" value="1"/>
</dbReference>
<protein>
    <recommendedName>
        <fullName evidence="17">Isoleucyl-tRNA synthetase</fullName>
        <ecNumber evidence="4">3.6.1.1</ecNumber>
        <ecNumber evidence="5">6.1.1.5</ecNumber>
    </recommendedName>
</protein>
<evidence type="ECO:0000256" key="14">
    <source>
        <dbReference type="ARBA" id="ARBA00022989"/>
    </source>
</evidence>
<dbReference type="InterPro" id="IPR036649">
    <property type="entry name" value="Pyrophosphatase_sf"/>
</dbReference>
<dbReference type="GO" id="GO:0006428">
    <property type="term" value="P:isoleucyl-tRNA aminoacylation"/>
    <property type="evidence" value="ECO:0007669"/>
    <property type="project" value="InterPro"/>
</dbReference>
<evidence type="ECO:0000313" key="25">
    <source>
        <dbReference type="Proteomes" id="UP000316621"/>
    </source>
</evidence>
<dbReference type="GO" id="GO:0000287">
    <property type="term" value="F:magnesium ion binding"/>
    <property type="evidence" value="ECO:0007669"/>
    <property type="project" value="InterPro"/>
</dbReference>
<comment type="subcellular location">
    <subcellularLocation>
        <location evidence="2">Membrane</location>
        <topology evidence="2">Multi-pass membrane protein</topology>
    </subcellularLocation>
</comment>
<comment type="cofactor">
    <cofactor evidence="1">
        <name>Mg(2+)</name>
        <dbReference type="ChEBI" id="CHEBI:18420"/>
    </cofactor>
</comment>
<feature type="transmembrane region" description="Helical" evidence="21">
    <location>
        <begin position="197"/>
        <end position="219"/>
    </location>
</feature>
<evidence type="ECO:0000256" key="16">
    <source>
        <dbReference type="ARBA" id="ARBA00023146"/>
    </source>
</evidence>
<dbReference type="GO" id="GO:0005737">
    <property type="term" value="C:cytoplasm"/>
    <property type="evidence" value="ECO:0007669"/>
    <property type="project" value="InterPro"/>
</dbReference>
<dbReference type="PROSITE" id="PS00387">
    <property type="entry name" value="PPASE"/>
    <property type="match status" value="1"/>
</dbReference>
<evidence type="ECO:0000256" key="5">
    <source>
        <dbReference type="ARBA" id="ARBA00013165"/>
    </source>
</evidence>
<dbReference type="GO" id="GO:0002161">
    <property type="term" value="F:aminoacyl-tRNA deacylase activity"/>
    <property type="evidence" value="ECO:0007669"/>
    <property type="project" value="InterPro"/>
</dbReference>
<evidence type="ECO:0000256" key="3">
    <source>
        <dbReference type="ARBA" id="ARBA00006220"/>
    </source>
</evidence>
<dbReference type="PANTHER" id="PTHR42780:SF1">
    <property type="entry name" value="ISOLEUCINE--TRNA LIGASE, CYTOPLASMIC"/>
    <property type="match status" value="1"/>
</dbReference>
<evidence type="ECO:0000256" key="8">
    <source>
        <dbReference type="ARBA" id="ARBA00022723"/>
    </source>
</evidence>
<evidence type="ECO:0000256" key="20">
    <source>
        <dbReference type="SAM" id="MobiDB-lite"/>
    </source>
</evidence>
<feature type="domain" description="Aminoacyl-tRNA synthetase class Ia" evidence="22">
    <location>
        <begin position="1114"/>
        <end position="1172"/>
    </location>
</feature>
<dbReference type="GO" id="GO:0000049">
    <property type="term" value="F:tRNA binding"/>
    <property type="evidence" value="ECO:0007669"/>
    <property type="project" value="InterPro"/>
</dbReference>
<evidence type="ECO:0000259" key="22">
    <source>
        <dbReference type="Pfam" id="PF00133"/>
    </source>
</evidence>
<evidence type="ECO:0000256" key="4">
    <source>
        <dbReference type="ARBA" id="ARBA00012146"/>
    </source>
</evidence>
<comment type="catalytic activity">
    <reaction evidence="19">
        <text>tRNA(Ile) + L-isoleucine + ATP = L-isoleucyl-tRNA(Ile) + AMP + diphosphate</text>
        <dbReference type="Rhea" id="RHEA:11060"/>
        <dbReference type="Rhea" id="RHEA-COMP:9666"/>
        <dbReference type="Rhea" id="RHEA-COMP:9695"/>
        <dbReference type="ChEBI" id="CHEBI:30616"/>
        <dbReference type="ChEBI" id="CHEBI:33019"/>
        <dbReference type="ChEBI" id="CHEBI:58045"/>
        <dbReference type="ChEBI" id="CHEBI:78442"/>
        <dbReference type="ChEBI" id="CHEBI:78528"/>
        <dbReference type="ChEBI" id="CHEBI:456215"/>
        <dbReference type="EC" id="6.1.1.5"/>
    </reaction>
</comment>
<feature type="transmembrane region" description="Helical" evidence="21">
    <location>
        <begin position="239"/>
        <end position="258"/>
    </location>
</feature>
<keyword evidence="14 21" id="KW-1133">Transmembrane helix</keyword>
<sequence>MAESTNNDIRSKLKQALILYLEGFREACCLHRVIFFCFRSKKLSIRTAQCFILNGFIFLGSMFILKSLVIPTLEWILPNQCQQFGTQDSCSFGGILKFYSFLHRGLVQLFYVRMRLLLTGTPRGVTNLLAVTRNGYTDIAKNAYAAMGRAEPSSKKELGDAQNKPAGVGGFMIGFGETVFSILLLGFFFLEVYAVGYIPYVGKMLSFLLLSWMYAYYCFEYKWSLAEVSLEKRLDFFESNWAFFAGFGSPCVLPIFFYSRLVGSGVLAILFPLFVLTATGSEADQGINCQRKKWMGVGLGRLPIFYAADRLSKHSAHSQQSEVRAEADLGRSGFGFWVFSRISIKMATARVIATGMLHECNTHSAFFLRRSSIILPIKHQNINFSRRASSKRAFTCISLYKPEIQIKPEGQPETLDYRVFFQDNSGKKLSPWHDVPLQLGDGVFNFIVEIPKETSAKMEVATDEPYTPIKQDTKKGKLRFYPYNINWNYGLLPQTWEDPTVANPEVDGAFGDNDPVDVVEIGDRQGKIGEILKVKPLGALAMIDEGELDWKIVAISLDDPRASLVNDVGDVEKHFPGTLTAIRDWFRDYKIPDGKPANKFGLGNKAANKDYALKVITETNEAWAKLVKRTVPAGELSLLISLSLQISADSSNIQLSITPLQNQLKRTENLPEFVFYDGPPFATGLPHYGHILARYDQRYCYSLSNHDWASCNSKIWLGLSWFTLPVEYEIDQKLGIKTRQDVLNLGIANYNEECRSVVTRYVSEWENSVTRMGRWIHFKNDYKTMDVNYMASVWWVFSKLYEKGLVYRGFKVMPYSTGCKTPLSNFEANANYKDVSDPEIMVSFPIIDDPHNAALVAWTTTPWTLPSNLCLCVNAQLPSDMKNKKKSKADVSPNASSQDSKTAKSKKSSSGGEVDKEADSGPYEVLETMTGASLVGLKYIPLFDYFAEFSDSAFRVVADDYVTDDSGTGVVHCAPAFGEEDYRVCIANQVIQKEEDLIVAVDEDGCFTDRVSDFCGRYVKDADRDIIAAVKEKGRLVKSQTFTHSYPFCWRSDTPLIYRAVPSWFVAVEKLKKQLIENNRQTYWVPDFVKEKRFHNWLENARDWAVSRSRFWALRGEPAFRNLICNGLVLADDGKKMSKRLKNYPPPTGIIDTYGADALRLYLINSPVVRAEPLRFKKEGVKSVVRDVFLPWYNAYIFLVQNAKRIELEGLAPFVPIDQLTIQKSSNVLDQWINSATESLVHFVRQEMDAYRLYTVVPYLLKFIDNLTNIYVRFNRKRLKGRTGEADCRMALSTLYHVLLTTCKNLRKVSEGSEESVHYCSFPQAVGKREEDIERSVTRMMAVIDLGRKVRERHNKPLKAPLREMVVVHPDPNFLEDIAGKLREYVLEELNVRSIVPCNDPLKYASLHAEPDFSVLGKQLGKSMRIVKDKVQAMTQADILSFESDGEVTIDGHCLKLTDIKVVRVFKRPENMGEKEMDATGDGDVLVILDMCPDKSLFEAGVAREINVVSSQESYIRDALGSPLLPWDTAPPHTAVICEESLHDISGLAFVIRLAKQTLSCSS</sequence>
<evidence type="ECO:0000256" key="6">
    <source>
        <dbReference type="ARBA" id="ARBA00022598"/>
    </source>
</evidence>
<reference evidence="24 25" key="1">
    <citation type="journal article" date="2018" name="Science">
        <title>The opium poppy genome and morphinan production.</title>
        <authorList>
            <person name="Guo L."/>
            <person name="Winzer T."/>
            <person name="Yang X."/>
            <person name="Li Y."/>
            <person name="Ning Z."/>
            <person name="He Z."/>
            <person name="Teodor R."/>
            <person name="Lu Y."/>
            <person name="Bowser T.A."/>
            <person name="Graham I.A."/>
            <person name="Ye K."/>
        </authorList>
    </citation>
    <scope>NUCLEOTIDE SEQUENCE [LARGE SCALE GENOMIC DNA]</scope>
    <source>
        <strain evidence="25">cv. HN1</strain>
        <tissue evidence="24">Leaves</tissue>
    </source>
</reference>
<comment type="catalytic activity">
    <reaction evidence="18">
        <text>diphosphate + H2O = 2 phosphate + H(+)</text>
        <dbReference type="Rhea" id="RHEA:24576"/>
        <dbReference type="ChEBI" id="CHEBI:15377"/>
        <dbReference type="ChEBI" id="CHEBI:15378"/>
        <dbReference type="ChEBI" id="CHEBI:33019"/>
        <dbReference type="ChEBI" id="CHEBI:43474"/>
        <dbReference type="EC" id="3.6.1.1"/>
    </reaction>
</comment>
<dbReference type="InterPro" id="IPR009008">
    <property type="entry name" value="Val/Leu/Ile-tRNA-synth_edit"/>
</dbReference>
<dbReference type="InterPro" id="IPR002301">
    <property type="entry name" value="Ile-tRNA-ligase"/>
</dbReference>
<dbReference type="InterPro" id="IPR009080">
    <property type="entry name" value="tRNAsynth_Ia_anticodon-bd"/>
</dbReference>
<keyword evidence="15 21" id="KW-0472">Membrane</keyword>
<keyword evidence="6" id="KW-0436">Ligase</keyword>
<dbReference type="SUPFAM" id="SSF50324">
    <property type="entry name" value="Inorganic pyrophosphatase"/>
    <property type="match status" value="1"/>
</dbReference>
<dbReference type="SUPFAM" id="SSF47323">
    <property type="entry name" value="Anticodon-binding domain of a subclass of class I aminoacyl-tRNA synthetases"/>
    <property type="match status" value="1"/>
</dbReference>
<dbReference type="Gene3D" id="1.10.730.10">
    <property type="entry name" value="Isoleucyl-tRNA Synthetase, Domain 1"/>
    <property type="match status" value="1"/>
</dbReference>
<keyword evidence="9" id="KW-0547">Nucleotide-binding</keyword>
<dbReference type="Gramene" id="RZC54170">
    <property type="protein sequence ID" value="RZC54170"/>
    <property type="gene ID" value="C5167_013030"/>
</dbReference>
<comment type="similarity">
    <text evidence="3">Belongs to the PPase family.</text>
</comment>
<evidence type="ECO:0000256" key="12">
    <source>
        <dbReference type="ARBA" id="ARBA00022842"/>
    </source>
</evidence>
<gene>
    <name evidence="24" type="ORF">C5167_013030</name>
</gene>
<dbReference type="Gene3D" id="3.40.50.620">
    <property type="entry name" value="HUPs"/>
    <property type="match status" value="3"/>
</dbReference>
<dbReference type="PANTHER" id="PTHR42780">
    <property type="entry name" value="SOLEUCYL-TRNA SYNTHETASE"/>
    <property type="match status" value="1"/>
</dbReference>
<evidence type="ECO:0000256" key="7">
    <source>
        <dbReference type="ARBA" id="ARBA00022692"/>
    </source>
</evidence>
<keyword evidence="25" id="KW-1185">Reference proteome</keyword>
<dbReference type="InterPro" id="IPR014729">
    <property type="entry name" value="Rossmann-like_a/b/a_fold"/>
</dbReference>
<keyword evidence="7 21" id="KW-0812">Transmembrane</keyword>
<feature type="region of interest" description="Disordered" evidence="20">
    <location>
        <begin position="883"/>
        <end position="920"/>
    </location>
</feature>
<dbReference type="InterPro" id="IPR008162">
    <property type="entry name" value="Pyrophosphatase"/>
</dbReference>
<name>A0A4Y7J283_PAPSO</name>
<dbReference type="Pfam" id="PF00719">
    <property type="entry name" value="Pyrophosphatase"/>
    <property type="match status" value="1"/>
</dbReference>
<feature type="transmembrane region" description="Helical" evidence="21">
    <location>
        <begin position="265"/>
        <end position="283"/>
    </location>
</feature>
<dbReference type="EMBL" id="CM010717">
    <property type="protein sequence ID" value="RZC54170.1"/>
    <property type="molecule type" value="Genomic_DNA"/>
</dbReference>
<keyword evidence="13" id="KW-0648">Protein biosynthesis</keyword>
<dbReference type="InterPro" id="IPR002300">
    <property type="entry name" value="aa-tRNA-synth_Ia"/>
</dbReference>
<dbReference type="GO" id="GO:0004427">
    <property type="term" value="F:inorganic diphosphate phosphatase activity"/>
    <property type="evidence" value="ECO:0007669"/>
    <property type="project" value="UniProtKB-EC"/>
</dbReference>
<dbReference type="STRING" id="3469.A0A4Y7J283"/>
<dbReference type="InterPro" id="IPR023586">
    <property type="entry name" value="Ile-tRNA-ligase_type2"/>
</dbReference>